<organism evidence="1 2">
    <name type="scientific">Carnobacterium maltaromaticum</name>
    <name type="common">Carnobacterium piscicola</name>
    <dbReference type="NCBI Taxonomy" id="2751"/>
    <lineage>
        <taxon>Bacteria</taxon>
        <taxon>Bacillati</taxon>
        <taxon>Bacillota</taxon>
        <taxon>Bacilli</taxon>
        <taxon>Lactobacillales</taxon>
        <taxon>Carnobacteriaceae</taxon>
        <taxon>Carnobacterium</taxon>
    </lineage>
</organism>
<protein>
    <recommendedName>
        <fullName evidence="3">TIR domain-containing protein</fullName>
    </recommendedName>
</protein>
<dbReference type="AlphaFoldDB" id="A0AAW9K5R5"/>
<evidence type="ECO:0008006" key="3">
    <source>
        <dbReference type="Google" id="ProtNLM"/>
    </source>
</evidence>
<name>A0AAW9K5R5_CARML</name>
<dbReference type="EMBL" id="JAVBVO010000003">
    <property type="protein sequence ID" value="MDZ5758586.1"/>
    <property type="molecule type" value="Genomic_DNA"/>
</dbReference>
<reference evidence="1" key="1">
    <citation type="submission" date="2023-08" db="EMBL/GenBank/DDBJ databases">
        <title>Genomic characterization of piscicolin 126 produced by Carnobacterium maltaromaticum CM22 strain isolated from salmon (Salmo salar).</title>
        <authorList>
            <person name="Gonzalez-Gragera E."/>
            <person name="Garcia-Lopez J.D."/>
            <person name="Teso-Perez C."/>
            <person name="Gimenez-Hernandez I."/>
            <person name="Peralta-Sanchez J.M."/>
            <person name="Valdivia E."/>
            <person name="Montalban-Lopez M."/>
            <person name="Martin-Platero A.M."/>
            <person name="Banos A."/>
            <person name="Martinez-Bueno M."/>
        </authorList>
    </citation>
    <scope>NUCLEOTIDE SEQUENCE</scope>
    <source>
        <strain evidence="1">CM22</strain>
    </source>
</reference>
<dbReference type="SUPFAM" id="SSF52200">
    <property type="entry name" value="Toll/Interleukin receptor TIR domain"/>
    <property type="match status" value="1"/>
</dbReference>
<gene>
    <name evidence="1" type="ORF">RAK27_07890</name>
</gene>
<dbReference type="Gene3D" id="3.40.50.10140">
    <property type="entry name" value="Toll/interleukin-1 receptor homology (TIR) domain"/>
    <property type="match status" value="1"/>
</dbReference>
<proteinExistence type="predicted"/>
<evidence type="ECO:0000313" key="2">
    <source>
        <dbReference type="Proteomes" id="UP001290462"/>
    </source>
</evidence>
<sequence length="292" mass="34883">MSIVIDWFYIGKERKFMYKGYNLEIDNSENQSLFGVEDLELEEYQKKIDEFQVIIKENFEKEFKLPRNDLNEVDASKIIKDWFPQFKVDVFISHSHSDTRTAKRLAVWLKREFDLNVFIDSMVWGYANKLLKIIDNKYSVLKQNEDTTTYNYDTRNQTTSHVHMMLSTALNDMIYNTECLLFLNTPTTIKVRDVKKNTSSPWIYSELKMASIVEKKYPRKKKVLESIEKNYFGLQHENRSVDDFLYDVTKDLSKLENIKMSDLKNWKKLYLDDENAVHALDLLYFKMNEVTR</sequence>
<evidence type="ECO:0000313" key="1">
    <source>
        <dbReference type="EMBL" id="MDZ5758586.1"/>
    </source>
</evidence>
<dbReference type="Proteomes" id="UP001290462">
    <property type="component" value="Unassembled WGS sequence"/>
</dbReference>
<comment type="caution">
    <text evidence="1">The sequence shown here is derived from an EMBL/GenBank/DDBJ whole genome shotgun (WGS) entry which is preliminary data.</text>
</comment>
<dbReference type="InterPro" id="IPR035897">
    <property type="entry name" value="Toll_tir_struct_dom_sf"/>
</dbReference>
<accession>A0AAW9K5R5</accession>